<feature type="compositionally biased region" description="Polar residues" evidence="2">
    <location>
        <begin position="1"/>
        <end position="12"/>
    </location>
</feature>
<feature type="region of interest" description="Disordered" evidence="2">
    <location>
        <begin position="260"/>
        <end position="284"/>
    </location>
</feature>
<dbReference type="PRINTS" id="PR00597">
    <property type="entry name" value="GELSOLIN"/>
</dbReference>
<evidence type="ECO:0000256" key="1">
    <source>
        <dbReference type="ARBA" id="ARBA00022737"/>
    </source>
</evidence>
<keyword evidence="1" id="KW-0677">Repeat</keyword>
<name>A0A8H8CGC9_PSICU</name>
<feature type="region of interest" description="Disordered" evidence="2">
    <location>
        <begin position="1"/>
        <end position="35"/>
    </location>
</feature>
<feature type="region of interest" description="Disordered" evidence="2">
    <location>
        <begin position="56"/>
        <end position="135"/>
    </location>
</feature>
<dbReference type="EMBL" id="JAFIQS010000010">
    <property type="protein sequence ID" value="KAG5165287.1"/>
    <property type="molecule type" value="Genomic_DNA"/>
</dbReference>
<evidence type="ECO:0000313" key="4">
    <source>
        <dbReference type="EMBL" id="KAG5165287.1"/>
    </source>
</evidence>
<dbReference type="AlphaFoldDB" id="A0A8H8CGC9"/>
<dbReference type="GO" id="GO:0015629">
    <property type="term" value="C:actin cytoskeleton"/>
    <property type="evidence" value="ECO:0007669"/>
    <property type="project" value="TreeGrafter"/>
</dbReference>
<dbReference type="FunFam" id="3.40.20.10:FF:000002">
    <property type="entry name" value="Gelsolin"/>
    <property type="match status" value="1"/>
</dbReference>
<dbReference type="InterPro" id="IPR029006">
    <property type="entry name" value="ADF-H/Gelsolin-like_dom_sf"/>
</dbReference>
<dbReference type="PANTHER" id="PTHR11977">
    <property type="entry name" value="VILLIN"/>
    <property type="match status" value="1"/>
</dbReference>
<feature type="domain" description="Gelsolin-like" evidence="3">
    <location>
        <begin position="570"/>
        <end position="638"/>
    </location>
</feature>
<comment type="caution">
    <text evidence="4">The sequence shown here is derived from an EMBL/GenBank/DDBJ whole genome shotgun (WGS) entry which is preliminary data.</text>
</comment>
<sequence>MSNIASNLMSGSKNDRGTKSSGEQGDSGVTDKLKNLAAPESHAAGMMGMGGMGGPGGAAASSALGSNVPSMPSRSGGMSNMESPNAYAFNRDSSHSGFGGHNPASDNYGRDTTNSETYGKSSANMGGTHDYSMSNDRDQVRRNLNQGSGMNASAGMDFSDLGRAGGTLTGSDSLHQIVDADSRLRTDSTRTGLNSGAGIHAHQYNESLSGIPAMAGASLATGHMKDLKDEHHLHGQSGTGNMEAHCSKCHPGHYYVQDSSSNTASMPSLKGHERTEMSGGSMGKYETSSYTGMGGSTGQERMNMGDSMGKFGPSTTSSGIGGSRTQGEGLSSSYGTSGNSLDNRYQSAEGMKYQHPSKGPVGSDISAQQMQGGRPSMTDKILGGAEKITGKMTGNTDMANEGEMRAIEKHVREEAGEGESAWEDAGKSAGLQIWRIEKFKVVPWPKERNGSFYDGDSYIILHTFKKSPEAKSFSYDLHFWLGQNTTQDEAGTAAYKTVELDDYLHGRPVQFREVQGFESPRFLSYFHQFLCLKGGVETGFHHVSDTLPPNIRKLYRVSLFKSREGRSSLVVREVPATADSLVAGDVYILDKGDNIMQFNTNGSAGQERFKAAEFVQSLLNERKSQADVVVYDEGGSGAGIFLHEFGEQTKLKPADLHSMNLTEVHPILYRISDATGTLVFEKVAPVSKDSLSSEDAFLLDHSDGASYPAIYVWIGRNASLNERRLSIQYAQRYLYDKKIKSASESVRVAIPVVKMQEGEETDEFMEVF</sequence>
<feature type="region of interest" description="Disordered" evidence="2">
    <location>
        <begin position="312"/>
        <end position="375"/>
    </location>
</feature>
<dbReference type="CDD" id="cd11290">
    <property type="entry name" value="gelsolin_S1_like"/>
    <property type="match status" value="1"/>
</dbReference>
<feature type="compositionally biased region" description="Polar residues" evidence="2">
    <location>
        <begin position="67"/>
        <end position="83"/>
    </location>
</feature>
<proteinExistence type="predicted"/>
<evidence type="ECO:0000256" key="2">
    <source>
        <dbReference type="SAM" id="MobiDB-lite"/>
    </source>
</evidence>
<accession>A0A8H8CGC9</accession>
<dbReference type="InterPro" id="IPR007123">
    <property type="entry name" value="Gelsolin-like_dom"/>
</dbReference>
<feature type="domain" description="Gelsolin-like" evidence="3">
    <location>
        <begin position="441"/>
        <end position="523"/>
    </location>
</feature>
<feature type="compositionally biased region" description="Polar residues" evidence="2">
    <location>
        <begin position="328"/>
        <end position="346"/>
    </location>
</feature>
<dbReference type="GO" id="GO:0005737">
    <property type="term" value="C:cytoplasm"/>
    <property type="evidence" value="ECO:0007669"/>
    <property type="project" value="TreeGrafter"/>
</dbReference>
<protein>
    <recommendedName>
        <fullName evidence="3">Gelsolin-like domain-containing protein</fullName>
    </recommendedName>
</protein>
<dbReference type="PANTHER" id="PTHR11977:SF130">
    <property type="entry name" value="SEVERIN"/>
    <property type="match status" value="1"/>
</dbReference>
<reference evidence="4" key="1">
    <citation type="submission" date="2021-02" db="EMBL/GenBank/DDBJ databases">
        <title>Psilocybe cubensis genome.</title>
        <authorList>
            <person name="Mckernan K.J."/>
            <person name="Crawford S."/>
            <person name="Trippe A."/>
            <person name="Kane L.T."/>
            <person name="Mclaughlin S."/>
        </authorList>
    </citation>
    <scope>NUCLEOTIDE SEQUENCE [LARGE SCALE GENOMIC DNA]</scope>
    <source>
        <strain evidence="4">MGC-MH-2018</strain>
    </source>
</reference>
<dbReference type="GO" id="GO:0051015">
    <property type="term" value="F:actin filament binding"/>
    <property type="evidence" value="ECO:0007669"/>
    <property type="project" value="InterPro"/>
</dbReference>
<feature type="compositionally biased region" description="Polar residues" evidence="2">
    <location>
        <begin position="110"/>
        <end position="125"/>
    </location>
</feature>
<dbReference type="Pfam" id="PF00626">
    <property type="entry name" value="Gelsolin"/>
    <property type="match status" value="3"/>
</dbReference>
<dbReference type="SMART" id="SM00262">
    <property type="entry name" value="GEL"/>
    <property type="match status" value="3"/>
</dbReference>
<dbReference type="InterPro" id="IPR007122">
    <property type="entry name" value="Villin/Gelsolin"/>
</dbReference>
<dbReference type="GO" id="GO:0008154">
    <property type="term" value="P:actin polymerization or depolymerization"/>
    <property type="evidence" value="ECO:0007669"/>
    <property type="project" value="TreeGrafter"/>
</dbReference>
<evidence type="ECO:0000259" key="3">
    <source>
        <dbReference type="Pfam" id="PF00626"/>
    </source>
</evidence>
<dbReference type="Gene3D" id="3.40.20.10">
    <property type="entry name" value="Severin"/>
    <property type="match status" value="3"/>
</dbReference>
<organism evidence="4">
    <name type="scientific">Psilocybe cubensis</name>
    <name type="common">Psychedelic mushroom</name>
    <name type="synonym">Stropharia cubensis</name>
    <dbReference type="NCBI Taxonomy" id="181762"/>
    <lineage>
        <taxon>Eukaryota</taxon>
        <taxon>Fungi</taxon>
        <taxon>Dikarya</taxon>
        <taxon>Basidiomycota</taxon>
        <taxon>Agaricomycotina</taxon>
        <taxon>Agaricomycetes</taxon>
        <taxon>Agaricomycetidae</taxon>
        <taxon>Agaricales</taxon>
        <taxon>Agaricineae</taxon>
        <taxon>Strophariaceae</taxon>
        <taxon>Psilocybe</taxon>
    </lineage>
</organism>
<feature type="domain" description="Gelsolin-like" evidence="3">
    <location>
        <begin position="682"/>
        <end position="765"/>
    </location>
</feature>
<dbReference type="SUPFAM" id="SSF55753">
    <property type="entry name" value="Actin depolymerizing proteins"/>
    <property type="match status" value="3"/>
</dbReference>
<gene>
    <name evidence="4" type="ORF">JR316_009983</name>
</gene>